<dbReference type="InterPro" id="IPR006085">
    <property type="entry name" value="XPG_DNA_repair_N"/>
</dbReference>
<comment type="caution">
    <text evidence="2">The sequence shown here is derived from an EMBL/GenBank/DDBJ whole genome shotgun (WGS) entry which is preliminary data.</text>
</comment>
<dbReference type="RefSeq" id="XP_041196441.1">
    <property type="nucleotide sequence ID" value="XM_041339565.1"/>
</dbReference>
<dbReference type="EMBL" id="JABBWG010000006">
    <property type="protein sequence ID" value="KAG1821701.1"/>
    <property type="molecule type" value="Genomic_DNA"/>
</dbReference>
<protein>
    <recommendedName>
        <fullName evidence="1">XPG N-terminal domain-containing protein</fullName>
    </recommendedName>
</protein>
<accession>A0A9P7EHL9</accession>
<name>A0A9P7EHL9_9AGAM</name>
<dbReference type="SUPFAM" id="SSF88723">
    <property type="entry name" value="PIN domain-like"/>
    <property type="match status" value="1"/>
</dbReference>
<evidence type="ECO:0000259" key="1">
    <source>
        <dbReference type="Pfam" id="PF00752"/>
    </source>
</evidence>
<sequence>MGLTDLWKLVSPSTGGQTWTAFALEWLQGHVQDESGLLMMTVGVDASAWLYAICKLQAFQLGHAQSGENPELWTLMYKLVTLTNAPLHAHFVFNGEDCPSIKHSKHMQSAPHWLT</sequence>
<evidence type="ECO:0000313" key="3">
    <source>
        <dbReference type="Proteomes" id="UP000807769"/>
    </source>
</evidence>
<dbReference type="InterPro" id="IPR029060">
    <property type="entry name" value="PIN-like_dom_sf"/>
</dbReference>
<evidence type="ECO:0000313" key="2">
    <source>
        <dbReference type="EMBL" id="KAG1821701.1"/>
    </source>
</evidence>
<dbReference type="Proteomes" id="UP000807769">
    <property type="component" value="Unassembled WGS sequence"/>
</dbReference>
<proteinExistence type="predicted"/>
<reference evidence="2" key="1">
    <citation type="journal article" date="2020" name="New Phytol.">
        <title>Comparative genomics reveals dynamic genome evolution in host specialist ectomycorrhizal fungi.</title>
        <authorList>
            <person name="Lofgren L.A."/>
            <person name="Nguyen N.H."/>
            <person name="Vilgalys R."/>
            <person name="Ruytinx J."/>
            <person name="Liao H.L."/>
            <person name="Branco S."/>
            <person name="Kuo A."/>
            <person name="LaButti K."/>
            <person name="Lipzen A."/>
            <person name="Andreopoulos W."/>
            <person name="Pangilinan J."/>
            <person name="Riley R."/>
            <person name="Hundley H."/>
            <person name="Na H."/>
            <person name="Barry K."/>
            <person name="Grigoriev I.V."/>
            <person name="Stajich J.E."/>
            <person name="Kennedy P.G."/>
        </authorList>
    </citation>
    <scope>NUCLEOTIDE SEQUENCE</scope>
    <source>
        <strain evidence="2">MN1</strain>
    </source>
</reference>
<dbReference type="OrthoDB" id="2667281at2759"/>
<keyword evidence="3" id="KW-1185">Reference proteome</keyword>
<dbReference type="Pfam" id="PF00752">
    <property type="entry name" value="XPG_N"/>
    <property type="match status" value="1"/>
</dbReference>
<feature type="domain" description="XPG N-terminal" evidence="1">
    <location>
        <begin position="40"/>
        <end position="107"/>
    </location>
</feature>
<dbReference type="GO" id="GO:0004518">
    <property type="term" value="F:nuclease activity"/>
    <property type="evidence" value="ECO:0007669"/>
    <property type="project" value="InterPro"/>
</dbReference>
<gene>
    <name evidence="2" type="ORF">BJ212DRAFT_1477553</name>
</gene>
<organism evidence="2 3">
    <name type="scientific">Suillus subaureus</name>
    <dbReference type="NCBI Taxonomy" id="48587"/>
    <lineage>
        <taxon>Eukaryota</taxon>
        <taxon>Fungi</taxon>
        <taxon>Dikarya</taxon>
        <taxon>Basidiomycota</taxon>
        <taxon>Agaricomycotina</taxon>
        <taxon>Agaricomycetes</taxon>
        <taxon>Agaricomycetidae</taxon>
        <taxon>Boletales</taxon>
        <taxon>Suillineae</taxon>
        <taxon>Suillaceae</taxon>
        <taxon>Suillus</taxon>
    </lineage>
</organism>
<dbReference type="AlphaFoldDB" id="A0A9P7EHL9"/>
<dbReference type="Gene3D" id="3.40.50.1010">
    <property type="entry name" value="5'-nuclease"/>
    <property type="match status" value="1"/>
</dbReference>
<dbReference type="GeneID" id="64633581"/>